<proteinExistence type="predicted"/>
<dbReference type="RefSeq" id="XP_075080152.1">
    <property type="nucleotide sequence ID" value="XM_075224051.1"/>
</dbReference>
<dbReference type="Proteomes" id="UP000790787">
    <property type="component" value="Chromosome 10"/>
</dbReference>
<reference evidence="2" key="2">
    <citation type="submission" date="2025-08" db="UniProtKB">
        <authorList>
            <consortium name="RefSeq"/>
        </authorList>
    </citation>
    <scope>IDENTIFICATION</scope>
    <source>
        <tissue evidence="2">Leaf</tissue>
    </source>
</reference>
<keyword evidence="1" id="KW-1185">Reference proteome</keyword>
<reference evidence="1" key="1">
    <citation type="journal article" date="2014" name="Nat. Commun.">
        <title>The tobacco genome sequence and its comparison with those of tomato and potato.</title>
        <authorList>
            <person name="Sierro N."/>
            <person name="Battey J.N."/>
            <person name="Ouadi S."/>
            <person name="Bakaher N."/>
            <person name="Bovet L."/>
            <person name="Willig A."/>
            <person name="Goepfert S."/>
            <person name="Peitsch M.C."/>
            <person name="Ivanov N.V."/>
        </authorList>
    </citation>
    <scope>NUCLEOTIDE SEQUENCE [LARGE SCALE GENOMIC DNA]</scope>
</reference>
<accession>A0AC58S594</accession>
<evidence type="ECO:0000313" key="2">
    <source>
        <dbReference type="RefSeq" id="XP_075080152.1"/>
    </source>
</evidence>
<protein>
    <submittedName>
        <fullName evidence="2">Uncharacterized protein LOC142165514</fullName>
    </submittedName>
</protein>
<evidence type="ECO:0000313" key="1">
    <source>
        <dbReference type="Proteomes" id="UP000790787"/>
    </source>
</evidence>
<organism evidence="1 2">
    <name type="scientific">Nicotiana tabacum</name>
    <name type="common">Common tobacco</name>
    <dbReference type="NCBI Taxonomy" id="4097"/>
    <lineage>
        <taxon>Eukaryota</taxon>
        <taxon>Viridiplantae</taxon>
        <taxon>Streptophyta</taxon>
        <taxon>Embryophyta</taxon>
        <taxon>Tracheophyta</taxon>
        <taxon>Spermatophyta</taxon>
        <taxon>Magnoliopsida</taxon>
        <taxon>eudicotyledons</taxon>
        <taxon>Gunneridae</taxon>
        <taxon>Pentapetalae</taxon>
        <taxon>asterids</taxon>
        <taxon>lamiids</taxon>
        <taxon>Solanales</taxon>
        <taxon>Solanaceae</taxon>
        <taxon>Nicotianoideae</taxon>
        <taxon>Nicotianeae</taxon>
        <taxon>Nicotiana</taxon>
    </lineage>
</organism>
<name>A0AC58S594_TOBAC</name>
<gene>
    <name evidence="2" type="primary">LOC142165514</name>
</gene>
<sequence length="887" mass="102573">MARHRKKLPSLSEAKEYEGKEETPTHNQPSRWLTGMGSAPTVFHKPAKDGEIDRTTVTPDTCIQQGLLPVTFGSFLPQKFQQIREEIEENEAQTLLKETTEAAQVYRRLQFSAHVNSGQIRQDMTCPVEVERKKEAMQKNRSSQKGKTLCYVPPAMRDGTFVVQIEDEDTKEHETYWSTALIGFVLGDNPYEKAMDNYDTNVWNFVEKPQILYHEDGYYIFRFENTEYRDLVLQAGPYTYHNKPFVLQQWRMDFKFDPGSVSVIPLWITFPGLPLGFWSIEALSKLDSVVGKPLYTDKITTEMEKVSYARVLVETDISQPLPDSFKMQTKRGVIIQQIEYEWKPKYCCDCIRFGHNSNECWLKEVQEKAVEVKVQQKDAGKKKQQHRGTLKWMPKDKKKNDVIQHTRNEGDMQQTNDKGDDKLTDNGKMKGKSIEDDPGDTGAFSLPKNDPMHLEYKGFCCNYKEHPNGRIWLLWKQNVEVQILLLDELFIHCEVQERSSTFKTLITVVYASNKVNKRQQLWVKLVNLGATIKESWLLSGDFNNVLHIDDRIGAPVTQSIVEKVWNQEVNGGNMHRVWNKLKDLKIELKELNTYVTSYRLQLNKARLIDQEKMALMEVEKWSNIEEQILHQKSRAHWIACGDSNSKYFHAQLKLRTNTNTINSIYTDLGDKVSDPILVEEEFVKFFRKLLGENNTTCECPNSEVIRQGPCLNMQQKEDLIKVVTRDEILQAIKDMPHDKAPGVDGFPIEFLTRHWQVVGDDIYEVVKDFFVTGRLHKGVSSTAVTLIPKVQNPSQVKDYRPIACCTILYKIIAKVLTTRLKPVIGGLIERSQSAFIEGRSITDNILFTHESFKGYNRKGISPRCVLKVDLRKAYDTVEWCFFRKIAY</sequence>